<accession>A0ABW4QEK9</accession>
<dbReference type="Proteomes" id="UP001597273">
    <property type="component" value="Unassembled WGS sequence"/>
</dbReference>
<sequence>MNNTIQLNTMDTRTRNNQVIFYKSQEEFVQALREAGSLEEIGSAEDLLEEE</sequence>
<organism evidence="1 2">
    <name type="scientific">Planococcus chinensis</name>
    <dbReference type="NCBI Taxonomy" id="272917"/>
    <lineage>
        <taxon>Bacteria</taxon>
        <taxon>Bacillati</taxon>
        <taxon>Bacillota</taxon>
        <taxon>Bacilli</taxon>
        <taxon>Bacillales</taxon>
        <taxon>Caryophanaceae</taxon>
        <taxon>Planococcus</taxon>
    </lineage>
</organism>
<comment type="caution">
    <text evidence="1">The sequence shown here is derived from an EMBL/GenBank/DDBJ whole genome shotgun (WGS) entry which is preliminary data.</text>
</comment>
<reference evidence="2" key="1">
    <citation type="journal article" date="2019" name="Int. J. Syst. Evol. Microbiol.">
        <title>The Global Catalogue of Microorganisms (GCM) 10K type strain sequencing project: providing services to taxonomists for standard genome sequencing and annotation.</title>
        <authorList>
            <consortium name="The Broad Institute Genomics Platform"/>
            <consortium name="The Broad Institute Genome Sequencing Center for Infectious Disease"/>
            <person name="Wu L."/>
            <person name="Ma J."/>
        </authorList>
    </citation>
    <scope>NUCLEOTIDE SEQUENCE [LARGE SCALE GENOMIC DNA]</scope>
    <source>
        <strain evidence="2">CGMCC 1.15475</strain>
    </source>
</reference>
<protein>
    <recommendedName>
        <fullName evidence="3">Bacillus phage SPbeta YonK domain-containing protein</fullName>
    </recommendedName>
</protein>
<dbReference type="RefSeq" id="WP_204890946.1">
    <property type="nucleotide sequence ID" value="NZ_JBHUFW010000004.1"/>
</dbReference>
<name>A0ABW4QEK9_9BACL</name>
<evidence type="ECO:0000313" key="2">
    <source>
        <dbReference type="Proteomes" id="UP001597273"/>
    </source>
</evidence>
<evidence type="ECO:0008006" key="3">
    <source>
        <dbReference type="Google" id="ProtNLM"/>
    </source>
</evidence>
<gene>
    <name evidence="1" type="ORF">ACFSDB_03625</name>
</gene>
<evidence type="ECO:0000313" key="1">
    <source>
        <dbReference type="EMBL" id="MFD1862001.1"/>
    </source>
</evidence>
<keyword evidence="2" id="KW-1185">Reference proteome</keyword>
<dbReference type="EMBL" id="JBHUFW010000004">
    <property type="protein sequence ID" value="MFD1862001.1"/>
    <property type="molecule type" value="Genomic_DNA"/>
</dbReference>
<proteinExistence type="predicted"/>